<gene>
    <name evidence="1" type="ORF">HMPREF1336_01608</name>
</gene>
<reference evidence="1 2" key="1">
    <citation type="submission" date="2012-04" db="EMBL/GenBank/DDBJ databases">
        <authorList>
            <person name="Weinstock G."/>
            <person name="Sodergren E."/>
            <person name="Lobos E.A."/>
            <person name="Fulton L."/>
            <person name="Fulton R."/>
            <person name="Courtney L."/>
            <person name="Fronick C."/>
            <person name="O'Laughlin M."/>
            <person name="Godfrey J."/>
            <person name="Wilson R.M."/>
            <person name="Miner T."/>
            <person name="Farmer C."/>
            <person name="Delehaunty K."/>
            <person name="Cordes M."/>
            <person name="Minx P."/>
            <person name="Tomlinson C."/>
            <person name="Chen J."/>
            <person name="Wollam A."/>
            <person name="Pepin K.H."/>
            <person name="Bhonagiri V."/>
            <person name="Zhang X."/>
            <person name="Suruliraj S."/>
            <person name="Warren W."/>
            <person name="Mitreva M."/>
            <person name="Mardis E.R."/>
            <person name="Wilson R.K."/>
        </authorList>
    </citation>
    <scope>NUCLEOTIDE SEQUENCE [LARGE SCALE GENOMIC DNA]</scope>
    <source>
        <strain evidence="1 2">ERV63</strain>
    </source>
</reference>
<evidence type="ECO:0000313" key="1">
    <source>
        <dbReference type="EMBL" id="EJV16887.1"/>
    </source>
</evidence>
<name>A0AAV3GKQ2_ENTFL</name>
<accession>A0AAV3GKQ2</accession>
<protein>
    <submittedName>
        <fullName evidence="1">Uncharacterized protein</fullName>
    </submittedName>
</protein>
<evidence type="ECO:0000313" key="2">
    <source>
        <dbReference type="Proteomes" id="UP000004117"/>
    </source>
</evidence>
<sequence length="55" mass="6356">MKKRNFIMTEMENARNKDEEAAAVSAVYGRIEKAGIWILYGEVSRHWITAGLMRL</sequence>
<proteinExistence type="predicted"/>
<comment type="caution">
    <text evidence="1">The sequence shown here is derived from an EMBL/GenBank/DDBJ whole genome shotgun (WGS) entry which is preliminary data.</text>
</comment>
<organism evidence="1 2">
    <name type="scientific">Enterococcus faecalis ERV63</name>
    <dbReference type="NCBI Taxonomy" id="1134793"/>
    <lineage>
        <taxon>Bacteria</taxon>
        <taxon>Bacillati</taxon>
        <taxon>Bacillota</taxon>
        <taxon>Bacilli</taxon>
        <taxon>Lactobacillales</taxon>
        <taxon>Enterococcaceae</taxon>
        <taxon>Enterococcus</taxon>
    </lineage>
</organism>
<dbReference type="Proteomes" id="UP000004117">
    <property type="component" value="Unassembled WGS sequence"/>
</dbReference>
<dbReference type="EMBL" id="ALZR01000051">
    <property type="protein sequence ID" value="EJV16887.1"/>
    <property type="molecule type" value="Genomic_DNA"/>
</dbReference>
<dbReference type="AlphaFoldDB" id="A0AAV3GKQ2"/>